<evidence type="ECO:0000313" key="2">
    <source>
        <dbReference type="Proteomes" id="UP000295106"/>
    </source>
</evidence>
<evidence type="ECO:0000313" key="1">
    <source>
        <dbReference type="EMBL" id="TCP00964.1"/>
    </source>
</evidence>
<organism evidence="1 2">
    <name type="scientific">Rubrivivax gelatinosus</name>
    <name type="common">Rhodocyclus gelatinosus</name>
    <name type="synonym">Rhodopseudomonas gelatinosa</name>
    <dbReference type="NCBI Taxonomy" id="28068"/>
    <lineage>
        <taxon>Bacteria</taxon>
        <taxon>Pseudomonadati</taxon>
        <taxon>Pseudomonadota</taxon>
        <taxon>Betaproteobacteria</taxon>
        <taxon>Burkholderiales</taxon>
        <taxon>Sphaerotilaceae</taxon>
        <taxon>Rubrivivax</taxon>
    </lineage>
</organism>
<sequence length="60" mass="6962">MSVVEILKALLPDLESQQERDEHYLAESEDDADLERRLHEIEERGRDVPAQAIALGLYER</sequence>
<dbReference type="AlphaFoldDB" id="A0A4R2M9I9"/>
<dbReference type="GeneID" id="99683167"/>
<dbReference type="RefSeq" id="WP_132648583.1">
    <property type="nucleotide sequence ID" value="NZ_CP181386.1"/>
</dbReference>
<dbReference type="Pfam" id="PF12086">
    <property type="entry name" value="DUF3563"/>
    <property type="match status" value="1"/>
</dbReference>
<dbReference type="InterPro" id="IPR021946">
    <property type="entry name" value="DUF3563"/>
</dbReference>
<comment type="caution">
    <text evidence="1">The sequence shown here is derived from an EMBL/GenBank/DDBJ whole genome shotgun (WGS) entry which is preliminary data.</text>
</comment>
<dbReference type="EMBL" id="SLXD01000011">
    <property type="protein sequence ID" value="TCP00964.1"/>
    <property type="molecule type" value="Genomic_DNA"/>
</dbReference>
<accession>A0A4R2M9I9</accession>
<gene>
    <name evidence="1" type="ORF">EV684_111171</name>
</gene>
<proteinExistence type="predicted"/>
<name>A0A4R2M9I9_RUBGE</name>
<dbReference type="Proteomes" id="UP000295106">
    <property type="component" value="Unassembled WGS sequence"/>
</dbReference>
<reference evidence="1 2" key="1">
    <citation type="submission" date="2019-03" db="EMBL/GenBank/DDBJ databases">
        <title>Genomic Encyclopedia of Type Strains, Phase IV (KMG-IV): sequencing the most valuable type-strain genomes for metagenomic binning, comparative biology and taxonomic classification.</title>
        <authorList>
            <person name="Goeker M."/>
        </authorList>
    </citation>
    <scope>NUCLEOTIDE SEQUENCE [LARGE SCALE GENOMIC DNA]</scope>
    <source>
        <strain evidence="1 2">DSM 1709</strain>
    </source>
</reference>
<dbReference type="OrthoDB" id="9155777at2"/>
<protein>
    <submittedName>
        <fullName evidence="1">Uncharacterized protein DUF3563</fullName>
    </submittedName>
</protein>